<dbReference type="Pfam" id="PF03208">
    <property type="entry name" value="PRA1"/>
    <property type="match status" value="1"/>
</dbReference>
<dbReference type="GO" id="GO:0016192">
    <property type="term" value="P:vesicle-mediated transport"/>
    <property type="evidence" value="ECO:0007669"/>
    <property type="project" value="UniProtKB-ARBA"/>
</dbReference>
<dbReference type="PANTHER" id="PTHR19317:SF53">
    <property type="entry name" value="PRA1 FAMILY PROTEIN G1"/>
    <property type="match status" value="1"/>
</dbReference>
<keyword evidence="7" id="KW-0813">Transport</keyword>
<dbReference type="EMBL" id="QGNW01001498">
    <property type="protein sequence ID" value="RVW38969.1"/>
    <property type="molecule type" value="Genomic_DNA"/>
</dbReference>
<evidence type="ECO:0000256" key="7">
    <source>
        <dbReference type="RuleBase" id="RU363107"/>
    </source>
</evidence>
<name>A0A438DTZ7_VITVI</name>
<dbReference type="GO" id="GO:0016020">
    <property type="term" value="C:membrane"/>
    <property type="evidence" value="ECO:0007669"/>
    <property type="project" value="UniProtKB-SubCell"/>
</dbReference>
<accession>A0A438DTZ7</accession>
<evidence type="ECO:0000256" key="2">
    <source>
        <dbReference type="ARBA" id="ARBA00004127"/>
    </source>
</evidence>
<evidence type="ECO:0000256" key="3">
    <source>
        <dbReference type="ARBA" id="ARBA00006483"/>
    </source>
</evidence>
<dbReference type="InterPro" id="IPR004895">
    <property type="entry name" value="Prenylated_rab_accept_PRA1"/>
</dbReference>
<feature type="transmembrane region" description="Helical" evidence="7">
    <location>
        <begin position="153"/>
        <end position="170"/>
    </location>
</feature>
<evidence type="ECO:0000256" key="1">
    <source>
        <dbReference type="ARBA" id="ARBA00002501"/>
    </source>
</evidence>
<evidence type="ECO:0000256" key="4">
    <source>
        <dbReference type="ARBA" id="ARBA00022692"/>
    </source>
</evidence>
<comment type="caution">
    <text evidence="8">The sequence shown here is derived from an EMBL/GenBank/DDBJ whole genome shotgun (WGS) entry which is preliminary data.</text>
</comment>
<keyword evidence="4 7" id="KW-0812">Transmembrane</keyword>
<feature type="transmembrane region" description="Helical" evidence="7">
    <location>
        <begin position="75"/>
        <end position="93"/>
    </location>
</feature>
<evidence type="ECO:0000256" key="6">
    <source>
        <dbReference type="ARBA" id="ARBA00023136"/>
    </source>
</evidence>
<keyword evidence="6 7" id="KW-0472">Membrane</keyword>
<dbReference type="AlphaFoldDB" id="A0A438DTZ7"/>
<comment type="similarity">
    <text evidence="3 7">Belongs to the PRA1 family.</text>
</comment>
<gene>
    <name evidence="8" type="primary">PRA1G2_0</name>
    <name evidence="8" type="ORF">CK203_100067</name>
</gene>
<dbReference type="Proteomes" id="UP000288805">
    <property type="component" value="Unassembled WGS sequence"/>
</dbReference>
<reference evidence="8 9" key="1">
    <citation type="journal article" date="2018" name="PLoS Genet.">
        <title>Population sequencing reveals clonal diversity and ancestral inbreeding in the grapevine cultivar Chardonnay.</title>
        <authorList>
            <person name="Roach M.J."/>
            <person name="Johnson D.L."/>
            <person name="Bohlmann J."/>
            <person name="van Vuuren H.J."/>
            <person name="Jones S.J."/>
            <person name="Pretorius I.S."/>
            <person name="Schmidt S.A."/>
            <person name="Borneman A.R."/>
        </authorList>
    </citation>
    <scope>NUCLEOTIDE SEQUENCE [LARGE SCALE GENOMIC DNA]</scope>
    <source>
        <strain evidence="9">cv. Chardonnay</strain>
        <tissue evidence="8">Leaf</tissue>
    </source>
</reference>
<keyword evidence="5 7" id="KW-1133">Transmembrane helix</keyword>
<proteinExistence type="inferred from homology"/>
<feature type="transmembrane region" description="Helical" evidence="7">
    <location>
        <begin position="127"/>
        <end position="147"/>
    </location>
</feature>
<comment type="function">
    <text evidence="1 7">May be involved in both secretory and endocytic intracellular trafficking in the endosomal/prevacuolar compartments.</text>
</comment>
<comment type="subcellular location">
    <subcellularLocation>
        <location evidence="2">Endomembrane system</location>
        <topology evidence="2">Multi-pass membrane protein</topology>
    </subcellularLocation>
    <subcellularLocation>
        <location evidence="7">Membrane</location>
        <topology evidence="7">Multi-pass membrane protein</topology>
    </subcellularLocation>
</comment>
<protein>
    <recommendedName>
        <fullName evidence="7">PRA1 family protein</fullName>
    </recommendedName>
</protein>
<organism evidence="8 9">
    <name type="scientific">Vitis vinifera</name>
    <name type="common">Grape</name>
    <dbReference type="NCBI Taxonomy" id="29760"/>
    <lineage>
        <taxon>Eukaryota</taxon>
        <taxon>Viridiplantae</taxon>
        <taxon>Streptophyta</taxon>
        <taxon>Embryophyta</taxon>
        <taxon>Tracheophyta</taxon>
        <taxon>Spermatophyta</taxon>
        <taxon>Magnoliopsida</taxon>
        <taxon>eudicotyledons</taxon>
        <taxon>Gunneridae</taxon>
        <taxon>Pentapetalae</taxon>
        <taxon>rosids</taxon>
        <taxon>Vitales</taxon>
        <taxon>Vitaceae</taxon>
        <taxon>Viteae</taxon>
        <taxon>Vitis</taxon>
    </lineage>
</organism>
<sequence>MVVGSNPKMSTPAATPATYTSIPISGADVISRSFHNLSAAVSSRRPWPDFVAADVFHRPDSLTVAGERVRKNASYFRINYGILIFGCAMISLVGTPISLMVWVLTLGMWLIFYFFREDPLFVGGRQVSDRLVLLCLVLASVMAVWFTDVLENLVVGVGIGLLVCCVHGVFRNPLEDDEAGLRESALTH</sequence>
<evidence type="ECO:0000313" key="8">
    <source>
        <dbReference type="EMBL" id="RVW38969.1"/>
    </source>
</evidence>
<evidence type="ECO:0000256" key="5">
    <source>
        <dbReference type="ARBA" id="ARBA00022989"/>
    </source>
</evidence>
<dbReference type="PANTHER" id="PTHR19317">
    <property type="entry name" value="PRENYLATED RAB ACCEPTOR 1-RELATED"/>
    <property type="match status" value="1"/>
</dbReference>
<dbReference type="GO" id="GO:0005783">
    <property type="term" value="C:endoplasmic reticulum"/>
    <property type="evidence" value="ECO:0007669"/>
    <property type="project" value="UniProtKB-ARBA"/>
</dbReference>
<evidence type="ECO:0000313" key="9">
    <source>
        <dbReference type="Proteomes" id="UP000288805"/>
    </source>
</evidence>